<dbReference type="InterPro" id="IPR011990">
    <property type="entry name" value="TPR-like_helical_dom_sf"/>
</dbReference>
<dbReference type="SUPFAM" id="SSF48452">
    <property type="entry name" value="TPR-like"/>
    <property type="match status" value="1"/>
</dbReference>
<comment type="caution">
    <text evidence="2">The sequence shown here is derived from an EMBL/GenBank/DDBJ whole genome shotgun (WGS) entry which is preliminary data.</text>
</comment>
<protein>
    <submittedName>
        <fullName evidence="2">TPR repeat</fullName>
    </submittedName>
</protein>
<keyword evidence="1" id="KW-0802">TPR repeat</keyword>
<dbReference type="GO" id="GO:0005829">
    <property type="term" value="C:cytosol"/>
    <property type="evidence" value="ECO:0007669"/>
    <property type="project" value="TreeGrafter"/>
</dbReference>
<dbReference type="InterPro" id="IPR019734">
    <property type="entry name" value="TPR_rpt"/>
</dbReference>
<evidence type="ECO:0000313" key="3">
    <source>
        <dbReference type="Proteomes" id="UP000717585"/>
    </source>
</evidence>
<keyword evidence="3" id="KW-1185">Reference proteome</keyword>
<dbReference type="EMBL" id="JAHDYR010000038">
    <property type="protein sequence ID" value="KAG9392532.1"/>
    <property type="molecule type" value="Genomic_DNA"/>
</dbReference>
<feature type="repeat" description="TPR" evidence="1">
    <location>
        <begin position="65"/>
        <end position="98"/>
    </location>
</feature>
<gene>
    <name evidence="2" type="ORF">J8273_5537</name>
</gene>
<dbReference type="GO" id="GO:0030544">
    <property type="term" value="F:Hsp70 protein binding"/>
    <property type="evidence" value="ECO:0007669"/>
    <property type="project" value="TreeGrafter"/>
</dbReference>
<dbReference type="Gene3D" id="1.25.40.10">
    <property type="entry name" value="Tetratricopeptide repeat domain"/>
    <property type="match status" value="1"/>
</dbReference>
<dbReference type="InterPro" id="IPR009091">
    <property type="entry name" value="RCC1/BLIP-II"/>
</dbReference>
<evidence type="ECO:0000313" key="2">
    <source>
        <dbReference type="EMBL" id="KAG9392532.1"/>
    </source>
</evidence>
<dbReference type="GO" id="GO:0051879">
    <property type="term" value="F:Hsp90 protein binding"/>
    <property type="evidence" value="ECO:0007669"/>
    <property type="project" value="TreeGrafter"/>
</dbReference>
<dbReference type="GO" id="GO:0005634">
    <property type="term" value="C:nucleus"/>
    <property type="evidence" value="ECO:0007669"/>
    <property type="project" value="TreeGrafter"/>
</dbReference>
<dbReference type="AlphaFoldDB" id="A0A8J6B930"/>
<dbReference type="SMART" id="SM00028">
    <property type="entry name" value="TPR"/>
    <property type="match status" value="2"/>
</dbReference>
<dbReference type="OrthoDB" id="420195at2759"/>
<organism evidence="2 3">
    <name type="scientific">Carpediemonas membranifera</name>
    <dbReference type="NCBI Taxonomy" id="201153"/>
    <lineage>
        <taxon>Eukaryota</taxon>
        <taxon>Metamonada</taxon>
        <taxon>Carpediemonas-like organisms</taxon>
        <taxon>Carpediemonas</taxon>
    </lineage>
</organism>
<dbReference type="Gene3D" id="2.130.10.30">
    <property type="entry name" value="Regulator of chromosome condensation 1/beta-lactamase-inhibitor protein II"/>
    <property type="match status" value="1"/>
</dbReference>
<name>A0A8J6B930_9EUKA</name>
<sequence length="710" mass="78237">MSRAVLGSSRAEFPRMADWVDEAEKVAEELKILANEAMKRGDLTAALDGYTAAINERCYNPELNSMLYSNRAQVYLHQKNFQKCVDDSHHAVSLNPANFKGWHRKSRGLIELGDMDAAVKVMHDAQLHIPDHKRQALFLHQQQRYAATTTAGKALLKAIGLIYECKDLAPQCTELVARLTSVASQYADYSLIPTPRPAAQACPTIEEIKLLLASAVPQLQDLCPAVAMQVVEFINDIHAPILTQATDEIQPSVSMDIPLSEGQKLPERVFTLLQGTIWAIMLEAGADPDLYTPTASQRPETRAAYPPYAKHLWFLCKKFFFVHQETDRVGAVVPEDSYALYHGHFFTTTRSEYSVATPNREVRGAYRRVRCHRVTQLHGDGPSYLLVTSHGLYGLGDNSQGQLGLGSLRSRIIVPSLVSFRGVPALQRLVDSLPVFRKHEPFRRIWRSHEISAIETTVGVVAAGNNTFGQLGVDHTKPVTRFAKVPLPPGLNIDTVFLNPYNGLIRTADSSWLATGSNHKGLCGVGRVGDLTLFTEVRGKWTDIVQFPCYSIFVSVERGEVAFAGSAELLPPPSIRCFLRPCLPENKTYFTTPTPLRFPWPVSAFCISVDAIYARRADNGKWMGLGPNEAGGLGVGSEQPEVSSWLPLQLDSFLEVAVIPGPARLFIGMTGMHIAGKVGGSSISTPMLVPLNDSWRLAAGGLDMGHIWEF</sequence>
<accession>A0A8J6B930</accession>
<dbReference type="SUPFAM" id="SSF50985">
    <property type="entry name" value="RCC1/BLIP-II"/>
    <property type="match status" value="1"/>
</dbReference>
<proteinExistence type="predicted"/>
<evidence type="ECO:0000256" key="1">
    <source>
        <dbReference type="PROSITE-ProRule" id="PRU00339"/>
    </source>
</evidence>
<reference evidence="2" key="1">
    <citation type="submission" date="2021-05" db="EMBL/GenBank/DDBJ databases">
        <title>A free-living protist that lacks canonical eukaryotic 1 DNA replication and segregation systems.</title>
        <authorList>
            <person name="Salas-Leiva D.E."/>
            <person name="Tromer E.C."/>
            <person name="Curtis B.A."/>
            <person name="Jerlstrom-Hultqvist J."/>
            <person name="Kolisko M."/>
            <person name="Yi Z."/>
            <person name="Salas-Leiva J.S."/>
            <person name="Gallot-Lavallee L."/>
            <person name="Kops G.J.P.L."/>
            <person name="Archibald J.M."/>
            <person name="Simpson A.G.B."/>
            <person name="Roger A.J."/>
        </authorList>
    </citation>
    <scope>NUCLEOTIDE SEQUENCE</scope>
    <source>
        <strain evidence="2">BICM</strain>
    </source>
</reference>
<dbReference type="PANTHER" id="PTHR46035:SF1">
    <property type="entry name" value="TETRATRICOPEPTIDE REPEAT PROTEIN 4"/>
    <property type="match status" value="1"/>
</dbReference>
<dbReference type="GO" id="GO:0006457">
    <property type="term" value="P:protein folding"/>
    <property type="evidence" value="ECO:0007669"/>
    <property type="project" value="TreeGrafter"/>
</dbReference>
<dbReference type="Proteomes" id="UP000717585">
    <property type="component" value="Unassembled WGS sequence"/>
</dbReference>
<dbReference type="PROSITE" id="PS50005">
    <property type="entry name" value="TPR"/>
    <property type="match status" value="1"/>
</dbReference>
<dbReference type="PANTHER" id="PTHR46035">
    <property type="entry name" value="TETRATRICOPEPTIDE REPEAT PROTEIN 4"/>
    <property type="match status" value="1"/>
</dbReference>